<dbReference type="Proteomes" id="UP000734854">
    <property type="component" value="Unassembled WGS sequence"/>
</dbReference>
<protein>
    <submittedName>
        <fullName evidence="2">Uncharacterized protein</fullName>
    </submittedName>
</protein>
<accession>A0A8J5CY62</accession>
<feature type="compositionally biased region" description="Low complexity" evidence="1">
    <location>
        <begin position="362"/>
        <end position="371"/>
    </location>
</feature>
<evidence type="ECO:0000313" key="2">
    <source>
        <dbReference type="EMBL" id="KAG6474473.1"/>
    </source>
</evidence>
<evidence type="ECO:0000313" key="3">
    <source>
        <dbReference type="Proteomes" id="UP000734854"/>
    </source>
</evidence>
<feature type="region of interest" description="Disordered" evidence="1">
    <location>
        <begin position="342"/>
        <end position="395"/>
    </location>
</feature>
<sequence length="487" mass="53553">MVVSVLFTKISIFGKTSCLAALTASGVVLPRYKNPNYAKEAAQPLKWLHENLKSNPAFCGDRLVFVMLPSGQFRTSAASDDGDVALVRNLLRQTKNLVGDMEQEAAIYDHKAKGGGLRKRTPAFVEALKLYATHWSELASRGQLFNILAQRLQCKLGVMRRSPSPRSVAFVIMRIICGNPLIADVLVLPLREYFDALLNSTRRMQFNLDIEDEETSKLEGLTLKDSFEGDKANGSLAPTPQIQNASTISFLHPHPASVPLTHLHNDQDLYRSFLNISSTFASLIAIAAATFVPAAAWWATQCLLPCFPLARFTFSPPNRNVPSAGILKVPVLVTSNENCPIEKQQIGDQNKSEVTKPKQDSSKSLSSSSASDDCKARNQKKMDRSSCESNTTSSSEVEAYAKEKKHEKCSAAAASNAAVEATGGFSSPKLQYRIALLKIRKGIFRRTDDLRREPVAGELVELAARAFLISLKSLEAEYHTLVLTFLF</sequence>
<organism evidence="2 3">
    <name type="scientific">Zingiber officinale</name>
    <name type="common">Ginger</name>
    <name type="synonym">Amomum zingiber</name>
    <dbReference type="NCBI Taxonomy" id="94328"/>
    <lineage>
        <taxon>Eukaryota</taxon>
        <taxon>Viridiplantae</taxon>
        <taxon>Streptophyta</taxon>
        <taxon>Embryophyta</taxon>
        <taxon>Tracheophyta</taxon>
        <taxon>Spermatophyta</taxon>
        <taxon>Magnoliopsida</taxon>
        <taxon>Liliopsida</taxon>
        <taxon>Zingiberales</taxon>
        <taxon>Zingiberaceae</taxon>
        <taxon>Zingiber</taxon>
    </lineage>
</organism>
<keyword evidence="3" id="KW-1185">Reference proteome</keyword>
<name>A0A8J5CY62_ZINOF</name>
<reference evidence="2 3" key="1">
    <citation type="submission" date="2020-08" db="EMBL/GenBank/DDBJ databases">
        <title>Plant Genome Project.</title>
        <authorList>
            <person name="Zhang R.-G."/>
        </authorList>
    </citation>
    <scope>NUCLEOTIDE SEQUENCE [LARGE SCALE GENOMIC DNA]</scope>
    <source>
        <tissue evidence="2">Rhizome</tissue>
    </source>
</reference>
<evidence type="ECO:0000256" key="1">
    <source>
        <dbReference type="SAM" id="MobiDB-lite"/>
    </source>
</evidence>
<feature type="compositionally biased region" description="Basic and acidic residues" evidence="1">
    <location>
        <begin position="372"/>
        <end position="386"/>
    </location>
</feature>
<feature type="compositionally biased region" description="Basic and acidic residues" evidence="1">
    <location>
        <begin position="350"/>
        <end position="361"/>
    </location>
</feature>
<comment type="caution">
    <text evidence="2">The sequence shown here is derived from an EMBL/GenBank/DDBJ whole genome shotgun (WGS) entry which is preliminary data.</text>
</comment>
<dbReference type="EMBL" id="JACMSC010000019">
    <property type="protein sequence ID" value="KAG6474473.1"/>
    <property type="molecule type" value="Genomic_DNA"/>
</dbReference>
<gene>
    <name evidence="2" type="ORF">ZIOFF_068410</name>
</gene>
<proteinExistence type="predicted"/>
<dbReference type="AlphaFoldDB" id="A0A8J5CY62"/>